<dbReference type="PROSITE" id="PS51419">
    <property type="entry name" value="RAB"/>
    <property type="match status" value="1"/>
</dbReference>
<dbReference type="GO" id="GO:0005525">
    <property type="term" value="F:GTP binding"/>
    <property type="evidence" value="ECO:0007669"/>
    <property type="project" value="UniProtKB-KW"/>
</dbReference>
<reference evidence="3 4" key="1">
    <citation type="submission" date="2017-06" db="EMBL/GenBank/DDBJ databases">
        <title>Ant-infecting Ophiocordyceps genomes reveal a high diversity of potential behavioral manipulation genes and a possible major role for enterotoxins.</title>
        <authorList>
            <person name="De Bekker C."/>
            <person name="Evans H.C."/>
            <person name="Brachmann A."/>
            <person name="Hughes D.P."/>
        </authorList>
    </citation>
    <scope>NUCLEOTIDE SEQUENCE [LARGE SCALE GENOMIC DNA]</scope>
    <source>
        <strain evidence="3 4">1348a</strain>
    </source>
</reference>
<dbReference type="InterPro" id="IPR001806">
    <property type="entry name" value="Small_GTPase"/>
</dbReference>
<dbReference type="SMART" id="SM00175">
    <property type="entry name" value="RAB"/>
    <property type="match status" value="1"/>
</dbReference>
<dbReference type="SMART" id="SM00173">
    <property type="entry name" value="RAS"/>
    <property type="match status" value="1"/>
</dbReference>
<dbReference type="PRINTS" id="PR00449">
    <property type="entry name" value="RASTRNSFRMNG"/>
</dbReference>
<evidence type="ECO:0000313" key="4">
    <source>
        <dbReference type="Proteomes" id="UP000224854"/>
    </source>
</evidence>
<keyword evidence="2" id="KW-0342">GTP-binding</keyword>
<evidence type="ECO:0000256" key="2">
    <source>
        <dbReference type="ARBA" id="ARBA00023134"/>
    </source>
</evidence>
<keyword evidence="4" id="KW-1185">Reference proteome</keyword>
<dbReference type="SMART" id="SM00174">
    <property type="entry name" value="RHO"/>
    <property type="match status" value="1"/>
</dbReference>
<evidence type="ECO:0000313" key="3">
    <source>
        <dbReference type="EMBL" id="PHH71308.1"/>
    </source>
</evidence>
<dbReference type="Gene3D" id="3.40.50.300">
    <property type="entry name" value="P-loop containing nucleotide triphosphate hydrolases"/>
    <property type="match status" value="1"/>
</dbReference>
<keyword evidence="1" id="KW-0547">Nucleotide-binding</keyword>
<comment type="caution">
    <text evidence="3">The sequence shown here is derived from an EMBL/GenBank/DDBJ whole genome shotgun (WGS) entry which is preliminary data.</text>
</comment>
<dbReference type="GO" id="GO:0003924">
    <property type="term" value="F:GTPase activity"/>
    <property type="evidence" value="ECO:0007669"/>
    <property type="project" value="InterPro"/>
</dbReference>
<accession>A0A2C5XZL8</accession>
<dbReference type="AlphaFoldDB" id="A0A2C5XZL8"/>
<dbReference type="Pfam" id="PF00071">
    <property type="entry name" value="Ras"/>
    <property type="match status" value="1"/>
</dbReference>
<dbReference type="EMBL" id="NJEU01000694">
    <property type="protein sequence ID" value="PHH71308.1"/>
    <property type="molecule type" value="Genomic_DNA"/>
</dbReference>
<dbReference type="InterPro" id="IPR027417">
    <property type="entry name" value="P-loop_NTPase"/>
</dbReference>
<dbReference type="SUPFAM" id="SSF52540">
    <property type="entry name" value="P-loop containing nucleoside triphosphate hydrolases"/>
    <property type="match status" value="1"/>
</dbReference>
<name>A0A2C5XZL8_9HYPO</name>
<dbReference type="GO" id="GO:0007264">
    <property type="term" value="P:small GTPase-mediated signal transduction"/>
    <property type="evidence" value="ECO:0007669"/>
    <property type="project" value="InterPro"/>
</dbReference>
<dbReference type="OrthoDB" id="25896at2759"/>
<organism evidence="3 4">
    <name type="scientific">Ophiocordyceps australis</name>
    <dbReference type="NCBI Taxonomy" id="1399860"/>
    <lineage>
        <taxon>Eukaryota</taxon>
        <taxon>Fungi</taxon>
        <taxon>Dikarya</taxon>
        <taxon>Ascomycota</taxon>
        <taxon>Pezizomycotina</taxon>
        <taxon>Sordariomycetes</taxon>
        <taxon>Hypocreomycetidae</taxon>
        <taxon>Hypocreales</taxon>
        <taxon>Ophiocordycipitaceae</taxon>
        <taxon>Ophiocordyceps</taxon>
    </lineage>
</organism>
<dbReference type="Proteomes" id="UP000224854">
    <property type="component" value="Unassembled WGS sequence"/>
</dbReference>
<sequence>MVAKEPMDPVTVKLLLLGDEKCGKTTFLSRLSASKDTSSIPPLRDIHQPFAFDITMGKQACRLDFYDTSGPHNWRLLDPDVIVICYDIGQRLSLINVTQFWLEQVKRAFCRFDGLPIIIAGLKRDLRCESDPNGVIYPQEAYQMAQAVRADRYVECSALTGELVELAFEDICRTAFKTLREPGGQSEGACLVQ</sequence>
<proteinExistence type="predicted"/>
<gene>
    <name evidence="3" type="ORF">CDD82_6592</name>
</gene>
<dbReference type="PANTHER" id="PTHR24072">
    <property type="entry name" value="RHO FAMILY GTPASE"/>
    <property type="match status" value="1"/>
</dbReference>
<protein>
    <submittedName>
        <fullName evidence="3">Uncharacterized protein</fullName>
    </submittedName>
</protein>
<evidence type="ECO:0000256" key="1">
    <source>
        <dbReference type="ARBA" id="ARBA00022741"/>
    </source>
</evidence>
<dbReference type="InterPro" id="IPR003578">
    <property type="entry name" value="Small_GTPase_Rho"/>
</dbReference>